<accession>A0A2P4UME8</accession>
<dbReference type="EMBL" id="MTBP01000001">
    <property type="protein sequence ID" value="POM26222.1"/>
    <property type="molecule type" value="Genomic_DNA"/>
</dbReference>
<comment type="caution">
    <text evidence="3">The sequence shown here is derived from an EMBL/GenBank/DDBJ whole genome shotgun (WGS) entry which is preliminary data.</text>
</comment>
<feature type="chain" id="PRO_5015144580" evidence="2">
    <location>
        <begin position="25"/>
        <end position="476"/>
    </location>
</feature>
<keyword evidence="2" id="KW-0732">Signal</keyword>
<protein>
    <submittedName>
        <fullName evidence="3">Putative cell wall binding repeat 2</fullName>
    </submittedName>
</protein>
<proteinExistence type="predicted"/>
<organism evidence="3 4">
    <name type="scientific">Actinomadura rubteroloni</name>
    <dbReference type="NCBI Taxonomy" id="1926885"/>
    <lineage>
        <taxon>Bacteria</taxon>
        <taxon>Bacillati</taxon>
        <taxon>Actinomycetota</taxon>
        <taxon>Actinomycetes</taxon>
        <taxon>Streptosporangiales</taxon>
        <taxon>Thermomonosporaceae</taxon>
        <taxon>Actinomadura</taxon>
    </lineage>
</organism>
<name>A0A2P4UME8_9ACTN</name>
<evidence type="ECO:0000256" key="2">
    <source>
        <dbReference type="SAM" id="SignalP"/>
    </source>
</evidence>
<dbReference type="RefSeq" id="WP_146058933.1">
    <property type="nucleotide sequence ID" value="NZ_MTBP01000001.1"/>
</dbReference>
<evidence type="ECO:0000313" key="3">
    <source>
        <dbReference type="EMBL" id="POM26222.1"/>
    </source>
</evidence>
<keyword evidence="4" id="KW-1185">Reference proteome</keyword>
<feature type="signal peptide" evidence="2">
    <location>
        <begin position="1"/>
        <end position="24"/>
    </location>
</feature>
<sequence precursor="true">MPRIPVRRGLPFLAAGLITVGAFAAGNATRADGPVAGATKPGAAKTRVDKNRYPFGVPQGRPVQPPPPPGEPTLAPAYATKTTTRLWGADPYQKAVSVTQHVWPAARPLNHKGEIDNVPDRPWGVTLVTPDDPLAAISATPLIHFPNDAPILYVSRHGVPQVTLNEIKRLGDTGIERHGDVDAFLVGAAANPEVKRQLAAIGVKFTSVTGRDVYSLADNIDKLYGSIENPDTGVPQMGISASSGGNGMQNVMIGATNAWQYVLPATHWVSHMPTGLLWVDRNRVPDATIDALKRRGMHGTIYVFGGPDQVSPAVVKQLAEYGAVSRVTSDDGVLFNAPPKNTPVNTAVAFAKMYDPMGMVGWGITGPGHGFTLVNRHDWQSAVASAPLSHLGFHAPLLLTDSPSKLPKEVDRYFRSVAPRFLNSPAEGPYNMTFVMGSWTDITWRIQTDIDFVSEMINGRAWNSSDGGRYSDSGQP</sequence>
<evidence type="ECO:0000256" key="1">
    <source>
        <dbReference type="SAM" id="MobiDB-lite"/>
    </source>
</evidence>
<evidence type="ECO:0000313" key="4">
    <source>
        <dbReference type="Proteomes" id="UP000242367"/>
    </source>
</evidence>
<gene>
    <name evidence="3" type="ORF">BTM25_06160</name>
</gene>
<dbReference type="AlphaFoldDB" id="A0A2P4UME8"/>
<feature type="region of interest" description="Disordered" evidence="1">
    <location>
        <begin position="53"/>
        <end position="73"/>
    </location>
</feature>
<reference evidence="3 4" key="1">
    <citation type="journal article" date="2017" name="Chemistry">
        <title>Isolation, Biosynthesis and Chemical Modifications of Rubterolones A-F: Rare Tropolone Alkaloids from Actinomadura sp. 5-2.</title>
        <authorList>
            <person name="Guo H."/>
            <person name="Benndorf R."/>
            <person name="Leichnitz D."/>
            <person name="Klassen J.L."/>
            <person name="Vollmers J."/>
            <person name="Gorls H."/>
            <person name="Steinacker M."/>
            <person name="Weigel C."/>
            <person name="Dahse H.M."/>
            <person name="Kaster A.K."/>
            <person name="de Beer Z.W."/>
            <person name="Poulsen M."/>
            <person name="Beemelmanns C."/>
        </authorList>
    </citation>
    <scope>NUCLEOTIDE SEQUENCE [LARGE SCALE GENOMIC DNA]</scope>
    <source>
        <strain evidence="3 4">5-2</strain>
    </source>
</reference>
<dbReference type="Proteomes" id="UP000242367">
    <property type="component" value="Unassembled WGS sequence"/>
</dbReference>